<gene>
    <name evidence="2" type="ORF">HJG59_015544</name>
</gene>
<name>A0A7J8GSQ7_MOLMO</name>
<proteinExistence type="predicted"/>
<dbReference type="EMBL" id="JACASF010000008">
    <property type="protein sequence ID" value="KAF6462938.1"/>
    <property type="molecule type" value="Genomic_DNA"/>
</dbReference>
<evidence type="ECO:0000313" key="3">
    <source>
        <dbReference type="Proteomes" id="UP000550707"/>
    </source>
</evidence>
<dbReference type="Proteomes" id="UP000550707">
    <property type="component" value="Unassembled WGS sequence"/>
</dbReference>
<evidence type="ECO:0000256" key="1">
    <source>
        <dbReference type="SAM" id="MobiDB-lite"/>
    </source>
</evidence>
<keyword evidence="3" id="KW-1185">Reference proteome</keyword>
<accession>A0A7J8GSQ7</accession>
<evidence type="ECO:0000313" key="2">
    <source>
        <dbReference type="EMBL" id="KAF6462938.1"/>
    </source>
</evidence>
<feature type="region of interest" description="Disordered" evidence="1">
    <location>
        <begin position="57"/>
        <end position="79"/>
    </location>
</feature>
<organism evidence="2 3">
    <name type="scientific">Molossus molossus</name>
    <name type="common">Pallas' mastiff bat</name>
    <name type="synonym">Vespertilio molossus</name>
    <dbReference type="NCBI Taxonomy" id="27622"/>
    <lineage>
        <taxon>Eukaryota</taxon>
        <taxon>Metazoa</taxon>
        <taxon>Chordata</taxon>
        <taxon>Craniata</taxon>
        <taxon>Vertebrata</taxon>
        <taxon>Euteleostomi</taxon>
        <taxon>Mammalia</taxon>
        <taxon>Eutheria</taxon>
        <taxon>Laurasiatheria</taxon>
        <taxon>Chiroptera</taxon>
        <taxon>Yangochiroptera</taxon>
        <taxon>Molossidae</taxon>
        <taxon>Molossus</taxon>
    </lineage>
</organism>
<reference evidence="2 3" key="1">
    <citation type="journal article" date="2020" name="Nature">
        <title>Six reference-quality genomes reveal evolution of bat adaptations.</title>
        <authorList>
            <person name="Jebb D."/>
            <person name="Huang Z."/>
            <person name="Pippel M."/>
            <person name="Hughes G.M."/>
            <person name="Lavrichenko K."/>
            <person name="Devanna P."/>
            <person name="Winkler S."/>
            <person name="Jermiin L.S."/>
            <person name="Skirmuntt E.C."/>
            <person name="Katzourakis A."/>
            <person name="Burkitt-Gray L."/>
            <person name="Ray D.A."/>
            <person name="Sullivan K.A.M."/>
            <person name="Roscito J.G."/>
            <person name="Kirilenko B.M."/>
            <person name="Davalos L.M."/>
            <person name="Corthals A.P."/>
            <person name="Power M.L."/>
            <person name="Jones G."/>
            <person name="Ransome R.D."/>
            <person name="Dechmann D.K.N."/>
            <person name="Locatelli A.G."/>
            <person name="Puechmaille S.J."/>
            <person name="Fedrigo O."/>
            <person name="Jarvis E.D."/>
            <person name="Hiller M."/>
            <person name="Vernes S.C."/>
            <person name="Myers E.W."/>
            <person name="Teeling E.C."/>
        </authorList>
    </citation>
    <scope>NUCLEOTIDE SEQUENCE [LARGE SCALE GENOMIC DNA]</scope>
    <source>
        <strain evidence="2">MMolMol1</strain>
        <tissue evidence="2">Muscle</tissue>
    </source>
</reference>
<dbReference type="AlphaFoldDB" id="A0A7J8GSQ7"/>
<comment type="caution">
    <text evidence="2">The sequence shown here is derived from an EMBL/GenBank/DDBJ whole genome shotgun (WGS) entry which is preliminary data.</text>
</comment>
<sequence>MKEHLPRLKHLETRGPTTHVASVGAVAAAAPASLLGTKKERKLQKDPHIPPKWRVSRSWRKAKTPPQKKSCPGLKILTR</sequence>
<protein>
    <submittedName>
        <fullName evidence="2">Regulator of G protein signaling 17</fullName>
    </submittedName>
</protein>